<comment type="caution">
    <text evidence="3">The sequence shown here is derived from an EMBL/GenBank/DDBJ whole genome shotgun (WGS) entry which is preliminary data.</text>
</comment>
<dbReference type="EMBL" id="LFWZ01000076">
    <property type="protein sequence ID" value="KON28995.1"/>
    <property type="molecule type" value="Genomic_DNA"/>
</dbReference>
<dbReference type="InterPro" id="IPR013328">
    <property type="entry name" value="6PGD_dom2"/>
</dbReference>
<dbReference type="PANTHER" id="PTHR43580:SF2">
    <property type="entry name" value="CYTOKINE-LIKE NUCLEAR FACTOR N-PAC"/>
    <property type="match status" value="1"/>
</dbReference>
<proteinExistence type="predicted"/>
<dbReference type="Proteomes" id="UP000037210">
    <property type="component" value="Unassembled WGS sequence"/>
</dbReference>
<dbReference type="Gene3D" id="3.40.50.720">
    <property type="entry name" value="NAD(P)-binding Rossmann-like Domain"/>
    <property type="match status" value="1"/>
</dbReference>
<name>A0A0M0BKW7_9ARCH</name>
<reference evidence="3 4" key="1">
    <citation type="submission" date="2015-06" db="EMBL/GenBank/DDBJ databases">
        <title>New insights into the roles of widespread benthic archaea in carbon and nitrogen cycling.</title>
        <authorList>
            <person name="Lazar C.S."/>
            <person name="Baker B.J."/>
            <person name="Seitz K.W."/>
            <person name="Hyde A.S."/>
            <person name="Dick G.J."/>
            <person name="Hinrichs K.-U."/>
            <person name="Teske A.P."/>
        </authorList>
    </citation>
    <scope>NUCLEOTIDE SEQUENCE [LARGE SCALE GENOMIC DNA]</scope>
    <source>
        <strain evidence="3">DG-45</strain>
    </source>
</reference>
<gene>
    <name evidence="3" type="ORF">AC482_07340</name>
</gene>
<dbReference type="SUPFAM" id="SSF51735">
    <property type="entry name" value="NAD(P)-binding Rossmann-fold domains"/>
    <property type="match status" value="1"/>
</dbReference>
<accession>A0A0M0BKW7</accession>
<dbReference type="InterPro" id="IPR008927">
    <property type="entry name" value="6-PGluconate_DH-like_C_sf"/>
</dbReference>
<organism evidence="3 4">
    <name type="scientific">miscellaneous Crenarchaeota group-15 archaeon DG-45</name>
    <dbReference type="NCBI Taxonomy" id="1685127"/>
    <lineage>
        <taxon>Archaea</taxon>
        <taxon>Candidatus Bathyarchaeota</taxon>
        <taxon>MCG-15</taxon>
    </lineage>
</organism>
<feature type="domain" description="6-phosphogluconate dehydrogenase NADP-binding" evidence="1">
    <location>
        <begin position="7"/>
        <end position="150"/>
    </location>
</feature>
<dbReference type="PANTHER" id="PTHR43580">
    <property type="entry name" value="OXIDOREDUCTASE GLYR1-RELATED"/>
    <property type="match status" value="1"/>
</dbReference>
<dbReference type="Pfam" id="PF09130">
    <property type="entry name" value="DUF1932"/>
    <property type="match status" value="1"/>
</dbReference>
<dbReference type="Gene3D" id="1.10.1040.10">
    <property type="entry name" value="N-(1-d-carboxylethyl)-l-norvaline Dehydrogenase, domain 2"/>
    <property type="match status" value="1"/>
</dbReference>
<dbReference type="InterPro" id="IPR006115">
    <property type="entry name" value="6PGDH_NADP-bd"/>
</dbReference>
<feature type="domain" description="Phosphogluconate dehydrogenase NAD-binding putative C-terminal" evidence="2">
    <location>
        <begin position="192"/>
        <end position="261"/>
    </location>
</feature>
<dbReference type="SUPFAM" id="SSF48179">
    <property type="entry name" value="6-phosphogluconate dehydrogenase C-terminal domain-like"/>
    <property type="match status" value="1"/>
</dbReference>
<dbReference type="InterPro" id="IPR036291">
    <property type="entry name" value="NAD(P)-bd_dom_sf"/>
</dbReference>
<dbReference type="AlphaFoldDB" id="A0A0M0BKW7"/>
<evidence type="ECO:0000259" key="2">
    <source>
        <dbReference type="Pfam" id="PF09130"/>
    </source>
</evidence>
<evidence type="ECO:0000313" key="3">
    <source>
        <dbReference type="EMBL" id="KON28995.1"/>
    </source>
</evidence>
<evidence type="ECO:0000259" key="1">
    <source>
        <dbReference type="Pfam" id="PF03446"/>
    </source>
</evidence>
<dbReference type="InterPro" id="IPR051265">
    <property type="entry name" value="HIBADH-related_NP60_sf"/>
</dbReference>
<dbReference type="GO" id="GO:0050661">
    <property type="term" value="F:NADP binding"/>
    <property type="evidence" value="ECO:0007669"/>
    <property type="project" value="InterPro"/>
</dbReference>
<evidence type="ECO:0000313" key="4">
    <source>
        <dbReference type="Proteomes" id="UP000037210"/>
    </source>
</evidence>
<protein>
    <submittedName>
        <fullName evidence="3">6-phosphogluconate dehydrogenase</fullName>
    </submittedName>
</protein>
<dbReference type="Pfam" id="PF03446">
    <property type="entry name" value="NAD_binding_2"/>
    <property type="match status" value="1"/>
</dbReference>
<sequence>MTLRAVGLLSPGDMGHVVGRVLISHGMPVLTCLEGRSERTRMLARKVGIKAVPNYEDLVRETDVILSILVPGEAENAARTVTRALRGAGESIVYVDCNAISPATSRKIEEIITGAGSKYVDASIIGPPPRREGTTRFYASGPDVEAFEALADFGLDVRRLGSEIGLGKGIKMAYGALTKGLTAISTQLLIAAWRMGLFDALVALFEDKQSEQYRRMRRAVPSMPHRSRRWVSEMEEISRTFEALGMTPQIYQGIAELYRFVGSTSLADETAETMDPNRSLRQVIELLGDNQA</sequence>
<dbReference type="InterPro" id="IPR015814">
    <property type="entry name" value="Pgluconate_DH_NAD-bd_C"/>
</dbReference>